<dbReference type="Pfam" id="PF13302">
    <property type="entry name" value="Acetyltransf_3"/>
    <property type="match status" value="1"/>
</dbReference>
<organism evidence="2 3">
    <name type="scientific">Ulvibacter litoralis</name>
    <dbReference type="NCBI Taxonomy" id="227084"/>
    <lineage>
        <taxon>Bacteria</taxon>
        <taxon>Pseudomonadati</taxon>
        <taxon>Bacteroidota</taxon>
        <taxon>Flavobacteriia</taxon>
        <taxon>Flavobacteriales</taxon>
        <taxon>Flavobacteriaceae</taxon>
        <taxon>Ulvibacter</taxon>
    </lineage>
</organism>
<dbReference type="PROSITE" id="PS51186">
    <property type="entry name" value="GNAT"/>
    <property type="match status" value="1"/>
</dbReference>
<dbReference type="SUPFAM" id="SSF55729">
    <property type="entry name" value="Acyl-CoA N-acyltransferases (Nat)"/>
    <property type="match status" value="1"/>
</dbReference>
<feature type="domain" description="N-acetyltransferase" evidence="1">
    <location>
        <begin position="9"/>
        <end position="167"/>
    </location>
</feature>
<dbReference type="RefSeq" id="WP_093144931.1">
    <property type="nucleotide sequence ID" value="NZ_BMWO01000007.1"/>
</dbReference>
<accession>A0A1G7I1S8</accession>
<dbReference type="InterPro" id="IPR051531">
    <property type="entry name" value="N-acetyltransferase"/>
</dbReference>
<dbReference type="OrthoDB" id="9798081at2"/>
<keyword evidence="2" id="KW-0808">Transferase</keyword>
<sequence>MSIITTERLHIREMTLEDAPVIYELVNTPEWHKFIGDRGINSVEEAETYIQESYLKSYEIHGFGAYMMVRKEDGAVLGSCGLYKRDALPHPDIGFAMFSKYAKKGYAFEAASAVLNYALHTLNIATIQAITAKYNKSSIALLEKIGLKQSGLVTLEGDDEELYLFSN</sequence>
<dbReference type="GO" id="GO:0016747">
    <property type="term" value="F:acyltransferase activity, transferring groups other than amino-acyl groups"/>
    <property type="evidence" value="ECO:0007669"/>
    <property type="project" value="InterPro"/>
</dbReference>
<dbReference type="Proteomes" id="UP000199321">
    <property type="component" value="Unassembled WGS sequence"/>
</dbReference>
<evidence type="ECO:0000259" key="1">
    <source>
        <dbReference type="PROSITE" id="PS51186"/>
    </source>
</evidence>
<dbReference type="PANTHER" id="PTHR43792">
    <property type="entry name" value="GNAT FAMILY, PUTATIVE (AFU_ORTHOLOGUE AFUA_3G00765)-RELATED-RELATED"/>
    <property type="match status" value="1"/>
</dbReference>
<dbReference type="EMBL" id="FNBA01000005">
    <property type="protein sequence ID" value="SDF06329.1"/>
    <property type="molecule type" value="Genomic_DNA"/>
</dbReference>
<dbReference type="STRING" id="227084.SAMN05421855_10539"/>
<reference evidence="2 3" key="1">
    <citation type="submission" date="2016-10" db="EMBL/GenBank/DDBJ databases">
        <authorList>
            <person name="de Groot N.N."/>
        </authorList>
    </citation>
    <scope>NUCLEOTIDE SEQUENCE [LARGE SCALE GENOMIC DNA]</scope>
    <source>
        <strain evidence="2 3">DSM 16195</strain>
    </source>
</reference>
<evidence type="ECO:0000313" key="2">
    <source>
        <dbReference type="EMBL" id="SDF06329.1"/>
    </source>
</evidence>
<keyword evidence="3" id="KW-1185">Reference proteome</keyword>
<dbReference type="PANTHER" id="PTHR43792:SF1">
    <property type="entry name" value="N-ACETYLTRANSFERASE DOMAIN-CONTAINING PROTEIN"/>
    <property type="match status" value="1"/>
</dbReference>
<proteinExistence type="predicted"/>
<protein>
    <submittedName>
        <fullName evidence="2">Protein N-acetyltransferase, RimJ/RimL family</fullName>
    </submittedName>
</protein>
<evidence type="ECO:0000313" key="3">
    <source>
        <dbReference type="Proteomes" id="UP000199321"/>
    </source>
</evidence>
<dbReference type="InterPro" id="IPR000182">
    <property type="entry name" value="GNAT_dom"/>
</dbReference>
<name>A0A1G7I1S8_9FLAO</name>
<dbReference type="InterPro" id="IPR016181">
    <property type="entry name" value="Acyl_CoA_acyltransferase"/>
</dbReference>
<dbReference type="AlphaFoldDB" id="A0A1G7I1S8"/>
<dbReference type="Gene3D" id="3.40.630.30">
    <property type="match status" value="1"/>
</dbReference>
<gene>
    <name evidence="2" type="ORF">SAMN05421855_10539</name>
</gene>